<keyword evidence="5 6" id="KW-0472">Membrane</keyword>
<dbReference type="InterPro" id="IPR036640">
    <property type="entry name" value="ABC1_TM_sf"/>
</dbReference>
<keyword evidence="9" id="KW-1185">Reference proteome</keyword>
<dbReference type="PANTHER" id="PTHR24223">
    <property type="entry name" value="ATP-BINDING CASSETTE SUB-FAMILY C"/>
    <property type="match status" value="1"/>
</dbReference>
<evidence type="ECO:0000313" key="9">
    <source>
        <dbReference type="Proteomes" id="UP001143981"/>
    </source>
</evidence>
<dbReference type="GO" id="GO:0016887">
    <property type="term" value="F:ATP hydrolysis activity"/>
    <property type="evidence" value="ECO:0007669"/>
    <property type="project" value="InterPro"/>
</dbReference>
<evidence type="ECO:0000256" key="1">
    <source>
        <dbReference type="ARBA" id="ARBA00022692"/>
    </source>
</evidence>
<dbReference type="SUPFAM" id="SSF52540">
    <property type="entry name" value="P-loop containing nucleoside triphosphate hydrolases"/>
    <property type="match status" value="1"/>
</dbReference>
<evidence type="ECO:0000313" key="8">
    <source>
        <dbReference type="EMBL" id="KAJ1725999.1"/>
    </source>
</evidence>
<evidence type="ECO:0000256" key="2">
    <source>
        <dbReference type="ARBA" id="ARBA00022741"/>
    </source>
</evidence>
<evidence type="ECO:0000256" key="5">
    <source>
        <dbReference type="ARBA" id="ARBA00023136"/>
    </source>
</evidence>
<organism evidence="8 9">
    <name type="scientific">Coemansia biformis</name>
    <dbReference type="NCBI Taxonomy" id="1286918"/>
    <lineage>
        <taxon>Eukaryota</taxon>
        <taxon>Fungi</taxon>
        <taxon>Fungi incertae sedis</taxon>
        <taxon>Zoopagomycota</taxon>
        <taxon>Kickxellomycotina</taxon>
        <taxon>Kickxellomycetes</taxon>
        <taxon>Kickxellales</taxon>
        <taxon>Kickxellaceae</taxon>
        <taxon>Coemansia</taxon>
    </lineage>
</organism>
<name>A0A9W7Y880_9FUNG</name>
<keyword evidence="2" id="KW-0547">Nucleotide-binding</keyword>
<dbReference type="Gene3D" id="1.20.1560.10">
    <property type="entry name" value="ABC transporter type 1, transmembrane domain"/>
    <property type="match status" value="1"/>
</dbReference>
<feature type="non-terminal residue" evidence="8">
    <location>
        <position position="392"/>
    </location>
</feature>
<dbReference type="InterPro" id="IPR050173">
    <property type="entry name" value="ABC_transporter_C-like"/>
</dbReference>
<evidence type="ECO:0000256" key="4">
    <source>
        <dbReference type="ARBA" id="ARBA00022989"/>
    </source>
</evidence>
<evidence type="ECO:0000256" key="3">
    <source>
        <dbReference type="ARBA" id="ARBA00022840"/>
    </source>
</evidence>
<accession>A0A9W7Y880</accession>
<dbReference type="GO" id="GO:0005524">
    <property type="term" value="F:ATP binding"/>
    <property type="evidence" value="ECO:0007669"/>
    <property type="project" value="UniProtKB-KW"/>
</dbReference>
<dbReference type="AlphaFoldDB" id="A0A9W7Y880"/>
<comment type="caution">
    <text evidence="8">The sequence shown here is derived from an EMBL/GenBank/DDBJ whole genome shotgun (WGS) entry which is preliminary data.</text>
</comment>
<dbReference type="EMBL" id="JANBOI010001846">
    <property type="protein sequence ID" value="KAJ1725999.1"/>
    <property type="molecule type" value="Genomic_DNA"/>
</dbReference>
<keyword evidence="4 6" id="KW-1133">Transmembrane helix</keyword>
<feature type="transmembrane region" description="Helical" evidence="6">
    <location>
        <begin position="212"/>
        <end position="234"/>
    </location>
</feature>
<dbReference type="GO" id="GO:0042626">
    <property type="term" value="F:ATPase-coupled transmembrane transporter activity"/>
    <property type="evidence" value="ECO:0007669"/>
    <property type="project" value="TreeGrafter"/>
</dbReference>
<reference evidence="8" key="1">
    <citation type="submission" date="2022-07" db="EMBL/GenBank/DDBJ databases">
        <title>Phylogenomic reconstructions and comparative analyses of Kickxellomycotina fungi.</title>
        <authorList>
            <person name="Reynolds N.K."/>
            <person name="Stajich J.E."/>
            <person name="Barry K."/>
            <person name="Grigoriev I.V."/>
            <person name="Crous P."/>
            <person name="Smith M.E."/>
        </authorList>
    </citation>
    <scope>NUCLEOTIDE SEQUENCE</scope>
    <source>
        <strain evidence="8">BCRC 34381</strain>
    </source>
</reference>
<keyword evidence="3" id="KW-0067">ATP-binding</keyword>
<sequence>MYAALILANLEEQSLTTLRVLGEKALYVQAILLIRLGRLRPLALSDVWQLPERFRISTIQREFVYNVDEPMFLLRAILRLIWRPMIPLLALEMLAELADIFEVMASGYLLSCFDASSDYPWYYGYCAALGLLVASLSSSQQIHISHHVEVEVKRATCAIQLELFRLPLIRNDQRGFGHISVNSRRMKILENCMSTAASTIATIVGFSAKFGALYFIVGWLAAIPMVSSAVILLARWGFEQLVGDSSQWKSNTDALDSNVSEVYHGIKAIKLFGWERMYLDPKLRQRNYTNNDKFPCVEEILSSVSFTWNEQSRVPVLKRVSLGAAPEELIAVTGKSGSGKSSLLLSICGELEMTEGTGKVAGSTAYLEQSPWIMNDTMRANVLFGREYDAEL</sequence>
<dbReference type="Proteomes" id="UP001143981">
    <property type="component" value="Unassembled WGS sequence"/>
</dbReference>
<feature type="domain" description="ABC transporter" evidence="7">
    <location>
        <begin position="317"/>
        <end position="363"/>
    </location>
</feature>
<dbReference type="InterPro" id="IPR027417">
    <property type="entry name" value="P-loop_NTPase"/>
</dbReference>
<protein>
    <recommendedName>
        <fullName evidence="7">ABC transporter domain-containing protein</fullName>
    </recommendedName>
</protein>
<dbReference type="GO" id="GO:0016020">
    <property type="term" value="C:membrane"/>
    <property type="evidence" value="ECO:0007669"/>
    <property type="project" value="InterPro"/>
</dbReference>
<dbReference type="Gene3D" id="3.40.50.300">
    <property type="entry name" value="P-loop containing nucleotide triphosphate hydrolases"/>
    <property type="match status" value="1"/>
</dbReference>
<proteinExistence type="predicted"/>
<dbReference type="Pfam" id="PF00005">
    <property type="entry name" value="ABC_tran"/>
    <property type="match status" value="1"/>
</dbReference>
<dbReference type="InterPro" id="IPR003439">
    <property type="entry name" value="ABC_transporter-like_ATP-bd"/>
</dbReference>
<keyword evidence="1 6" id="KW-0812">Transmembrane</keyword>
<evidence type="ECO:0000256" key="6">
    <source>
        <dbReference type="SAM" id="Phobius"/>
    </source>
</evidence>
<dbReference type="OrthoDB" id="6500128at2759"/>
<gene>
    <name evidence="8" type="ORF">LPJ61_005493</name>
</gene>
<evidence type="ECO:0000259" key="7">
    <source>
        <dbReference type="Pfam" id="PF00005"/>
    </source>
</evidence>
<dbReference type="SUPFAM" id="SSF90123">
    <property type="entry name" value="ABC transporter transmembrane region"/>
    <property type="match status" value="1"/>
</dbReference>